<dbReference type="InterPro" id="IPR022441">
    <property type="entry name" value="Para_beta_helix_rpt-2"/>
</dbReference>
<dbReference type="SMART" id="SM00722">
    <property type="entry name" value="CASH"/>
    <property type="match status" value="2"/>
</dbReference>
<dbReference type="Proteomes" id="UP001621964">
    <property type="component" value="Unassembled WGS sequence"/>
</dbReference>
<keyword evidence="5" id="KW-1185">Reference proteome</keyword>
<dbReference type="InterPro" id="IPR006633">
    <property type="entry name" value="Carb-bd_sugar_hydrolysis-dom"/>
</dbReference>
<feature type="region of interest" description="Disordered" evidence="1">
    <location>
        <begin position="437"/>
        <end position="456"/>
    </location>
</feature>
<gene>
    <name evidence="4" type="ORF">ACI43T_10430</name>
</gene>
<dbReference type="EMBL" id="JBJGEB010000012">
    <property type="protein sequence ID" value="MFK7642897.1"/>
    <property type="molecule type" value="Genomic_DNA"/>
</dbReference>
<comment type="caution">
    <text evidence="4">The sequence shown here is derived from an EMBL/GenBank/DDBJ whole genome shotgun (WGS) entry which is preliminary data.</text>
</comment>
<dbReference type="SUPFAM" id="SSF51126">
    <property type="entry name" value="Pectin lyase-like"/>
    <property type="match status" value="1"/>
</dbReference>
<dbReference type="NCBIfam" id="TIGR04247">
    <property type="entry name" value="NosD_copper_fam"/>
    <property type="match status" value="1"/>
</dbReference>
<sequence length="456" mass="49539">MHTPSCLHLRQRTALIFMLGGLFQTASAAVVSVPTGSNLAEAVAQAQAGDILKLASGVYKNKLYIDKPLTIEGPADRSAKIQGDRSGRTIAVHAPNVVLRNLTVTQSGLSLPAMDAGVYLEETAANALVENNNILENSVGVYLHGPKNAMVRGNKIVGDTKLRVAERGNGVTVWNAPGSQVVGNDISQGRDGIFSNTSTNNTYKNNRFSHLRYAVHYMYTNDSEVSGNISVGNNIGYALMFSDRLKIYGNIAVGSRDQGIMLNYVNYSDVADNVIYKADKCVFVYNANYNNLHGNYFENCNIGIHFTAAIEGTKLTDNSFINNESQVKYVSTRFLDWGEGGRGNYWSDNSSFDLDGDGFGDNAYRPNGVTDQIIWRAPVARLLMNSPAVSIVKWAQSQFPAILPGGVTDSKPLMKPFVNKTMTKYQAMKDRLVKEAQSQKSEWNSAGNGAISGGGM</sequence>
<feature type="domain" description="Carbohydrate-binding/sugar hydrolysis" evidence="3">
    <location>
        <begin position="202"/>
        <end position="362"/>
    </location>
</feature>
<feature type="signal peptide" evidence="2">
    <location>
        <begin position="1"/>
        <end position="28"/>
    </location>
</feature>
<dbReference type="RefSeq" id="WP_405386940.1">
    <property type="nucleotide sequence ID" value="NZ_JBJGEB010000012.1"/>
</dbReference>
<dbReference type="Pfam" id="PF05048">
    <property type="entry name" value="NosD"/>
    <property type="match status" value="1"/>
</dbReference>
<dbReference type="InterPro" id="IPR011050">
    <property type="entry name" value="Pectin_lyase_fold/virulence"/>
</dbReference>
<proteinExistence type="predicted"/>
<reference evidence="4 5" key="1">
    <citation type="submission" date="2024-11" db="EMBL/GenBank/DDBJ databases">
        <authorList>
            <person name="Mikucki A.G."/>
            <person name="Kahler C.M."/>
        </authorList>
    </citation>
    <scope>NUCLEOTIDE SEQUENCE [LARGE SCALE GENOMIC DNA]</scope>
    <source>
        <strain evidence="4 5">EXNM717</strain>
    </source>
</reference>
<evidence type="ECO:0000256" key="1">
    <source>
        <dbReference type="SAM" id="MobiDB-lite"/>
    </source>
</evidence>
<accession>A0ABW8Q5N1</accession>
<dbReference type="InterPro" id="IPR006626">
    <property type="entry name" value="PbH1"/>
</dbReference>
<evidence type="ECO:0000256" key="2">
    <source>
        <dbReference type="SAM" id="SignalP"/>
    </source>
</evidence>
<dbReference type="Gene3D" id="2.160.20.10">
    <property type="entry name" value="Single-stranded right-handed beta-helix, Pectin lyase-like"/>
    <property type="match status" value="1"/>
</dbReference>
<evidence type="ECO:0000313" key="4">
    <source>
        <dbReference type="EMBL" id="MFK7642897.1"/>
    </source>
</evidence>
<feature type="domain" description="Carbohydrate-binding/sugar hydrolysis" evidence="3">
    <location>
        <begin position="46"/>
        <end position="196"/>
    </location>
</feature>
<evidence type="ECO:0000313" key="5">
    <source>
        <dbReference type="Proteomes" id="UP001621964"/>
    </source>
</evidence>
<keyword evidence="2" id="KW-0732">Signal</keyword>
<feature type="chain" id="PRO_5046717046" evidence="2">
    <location>
        <begin position="29"/>
        <end position="456"/>
    </location>
</feature>
<protein>
    <submittedName>
        <fullName evidence="4">Nitrous oxide reductase family maturation protein NosD</fullName>
    </submittedName>
</protein>
<name>A0ABW8Q5N1_9NEIS</name>
<dbReference type="SMART" id="SM00710">
    <property type="entry name" value="PbH1"/>
    <property type="match status" value="8"/>
</dbReference>
<dbReference type="InterPro" id="IPR012334">
    <property type="entry name" value="Pectin_lyas_fold"/>
</dbReference>
<dbReference type="InterPro" id="IPR026464">
    <property type="entry name" value="NosD_copper_fam"/>
</dbReference>
<dbReference type="InterPro" id="IPR007742">
    <property type="entry name" value="NosD_dom"/>
</dbReference>
<organism evidence="4 5">
    <name type="scientific">Neisseria oralis</name>
    <dbReference type="NCBI Taxonomy" id="1107316"/>
    <lineage>
        <taxon>Bacteria</taxon>
        <taxon>Pseudomonadati</taxon>
        <taxon>Pseudomonadota</taxon>
        <taxon>Betaproteobacteria</taxon>
        <taxon>Neisseriales</taxon>
        <taxon>Neisseriaceae</taxon>
        <taxon>Neisseria</taxon>
    </lineage>
</organism>
<evidence type="ECO:0000259" key="3">
    <source>
        <dbReference type="SMART" id="SM00722"/>
    </source>
</evidence>
<dbReference type="NCBIfam" id="TIGR03804">
    <property type="entry name" value="para_beta_helix"/>
    <property type="match status" value="3"/>
</dbReference>